<dbReference type="AlphaFoldDB" id="A0A151I8W0"/>
<dbReference type="EMBL" id="KQ978325">
    <property type="protein sequence ID" value="KYM95098.1"/>
    <property type="molecule type" value="Genomic_DNA"/>
</dbReference>
<dbReference type="GO" id="GO:0005634">
    <property type="term" value="C:nucleus"/>
    <property type="evidence" value="ECO:0007669"/>
    <property type="project" value="TreeGrafter"/>
</dbReference>
<feature type="domain" description="MADF" evidence="1">
    <location>
        <begin position="12"/>
        <end position="105"/>
    </location>
</feature>
<accession>A0A151I8W0</accession>
<protein>
    <recommendedName>
        <fullName evidence="1">MADF domain-containing protein</fullName>
    </recommendedName>
</protein>
<dbReference type="InterPro" id="IPR039353">
    <property type="entry name" value="TF_Adf1"/>
</dbReference>
<dbReference type="SMART" id="SM00595">
    <property type="entry name" value="MADF"/>
    <property type="match status" value="1"/>
</dbReference>
<sequence>MEINETINRDIKLITLVERFPHLYDKSSAKYKDRTAVDNSWLFISGDRLVVYYILRDIIVCNSDRWTSLRNRFSKERAKNTPSGSAAQTEWPLIKYLTFLHSVVRKRRIFGNVRMTNNPSNIDYSNLSLENFPESQYFEAVQATIQA</sequence>
<keyword evidence="3" id="KW-1185">Reference proteome</keyword>
<dbReference type="Proteomes" id="UP000078542">
    <property type="component" value="Unassembled WGS sequence"/>
</dbReference>
<dbReference type="PANTHER" id="PTHR12243">
    <property type="entry name" value="MADF DOMAIN TRANSCRIPTION FACTOR"/>
    <property type="match status" value="1"/>
</dbReference>
<reference evidence="2 3" key="1">
    <citation type="submission" date="2016-03" db="EMBL/GenBank/DDBJ databases">
        <title>Cyphomyrmex costatus WGS genome.</title>
        <authorList>
            <person name="Nygaard S."/>
            <person name="Hu H."/>
            <person name="Boomsma J."/>
            <person name="Zhang G."/>
        </authorList>
    </citation>
    <scope>NUCLEOTIDE SEQUENCE [LARGE SCALE GENOMIC DNA]</scope>
    <source>
        <strain evidence="2">MS0001</strain>
        <tissue evidence="2">Whole body</tissue>
    </source>
</reference>
<dbReference type="InterPro" id="IPR006578">
    <property type="entry name" value="MADF-dom"/>
</dbReference>
<proteinExistence type="predicted"/>
<dbReference type="GO" id="GO:0005667">
    <property type="term" value="C:transcription regulator complex"/>
    <property type="evidence" value="ECO:0007669"/>
    <property type="project" value="TreeGrafter"/>
</dbReference>
<gene>
    <name evidence="2" type="ORF">ALC62_14269</name>
</gene>
<dbReference type="PROSITE" id="PS51029">
    <property type="entry name" value="MADF"/>
    <property type="match status" value="1"/>
</dbReference>
<name>A0A151I8W0_9HYME</name>
<dbReference type="PANTHER" id="PTHR12243:SF69">
    <property type="entry name" value="SI:CH73-59F11.3"/>
    <property type="match status" value="1"/>
</dbReference>
<evidence type="ECO:0000313" key="2">
    <source>
        <dbReference type="EMBL" id="KYM95098.1"/>
    </source>
</evidence>
<dbReference type="GO" id="GO:0006357">
    <property type="term" value="P:regulation of transcription by RNA polymerase II"/>
    <property type="evidence" value="ECO:0007669"/>
    <property type="project" value="TreeGrafter"/>
</dbReference>
<dbReference type="STRING" id="456900.A0A151I8W0"/>
<evidence type="ECO:0000259" key="1">
    <source>
        <dbReference type="PROSITE" id="PS51029"/>
    </source>
</evidence>
<evidence type="ECO:0000313" key="3">
    <source>
        <dbReference type="Proteomes" id="UP000078542"/>
    </source>
</evidence>
<organism evidence="2 3">
    <name type="scientific">Cyphomyrmex costatus</name>
    <dbReference type="NCBI Taxonomy" id="456900"/>
    <lineage>
        <taxon>Eukaryota</taxon>
        <taxon>Metazoa</taxon>
        <taxon>Ecdysozoa</taxon>
        <taxon>Arthropoda</taxon>
        <taxon>Hexapoda</taxon>
        <taxon>Insecta</taxon>
        <taxon>Pterygota</taxon>
        <taxon>Neoptera</taxon>
        <taxon>Endopterygota</taxon>
        <taxon>Hymenoptera</taxon>
        <taxon>Apocrita</taxon>
        <taxon>Aculeata</taxon>
        <taxon>Formicoidea</taxon>
        <taxon>Formicidae</taxon>
        <taxon>Myrmicinae</taxon>
        <taxon>Cyphomyrmex</taxon>
    </lineage>
</organism>
<dbReference type="Pfam" id="PF10545">
    <property type="entry name" value="MADF_DNA_bdg"/>
    <property type="match status" value="1"/>
</dbReference>